<dbReference type="SMART" id="SM00245">
    <property type="entry name" value="TSPc"/>
    <property type="match status" value="1"/>
</dbReference>
<keyword evidence="3" id="KW-1185">Reference proteome</keyword>
<sequence>MRTILLSLTLLIHIIPLYAQRMTRADLRKDIETIIQTIESVHYNPYLYTNKQTFLQYRDSLLSILPPDISAEDAYITLNLLTARLDDGHTQVRLPAGVKDSLHNSAVFPFRTTRLYIAENLSRNHRLQKGDSLISINDRNADSLYRLALSCNGGLPSSRQSEADDHFYQYLYALGIQSPFRIRYYSMEQHITDTITVAGIPFSDLRSQAANAWAGKDYYFQRLDKNIAYINFRNMQNIKAFRQLLDSSFSDIRKRPVTGLIVDLRENGGGDSDLGELLLSYITDKSFRLSAGKYWKVSADYKIFMRSNRKDWSKKEYRTYQSARDGSVLEEKYAAHLPAPNPLRYRGPVFVLTGAGTFSSANMLADAIKTYHLATLIGQPTGEATNDFGEVYTFTPRIGLTVTTTTTFDLGANGNSQALMPVNPDILIKEEAGKDNALEYAIHAILQHQ</sequence>
<feature type="domain" description="Tail specific protease" evidence="1">
    <location>
        <begin position="188"/>
        <end position="429"/>
    </location>
</feature>
<dbReference type="InterPro" id="IPR005151">
    <property type="entry name" value="Tail-specific_protease"/>
</dbReference>
<dbReference type="Pfam" id="PF03572">
    <property type="entry name" value="Peptidase_S41"/>
    <property type="match status" value="1"/>
</dbReference>
<gene>
    <name evidence="2" type="ORF">KE626_32505</name>
</gene>
<evidence type="ECO:0000259" key="1">
    <source>
        <dbReference type="SMART" id="SM00245"/>
    </source>
</evidence>
<dbReference type="EMBL" id="JAGTXB010000028">
    <property type="protein sequence ID" value="MBS0032100.1"/>
    <property type="molecule type" value="Genomic_DNA"/>
</dbReference>
<name>A0ABS5JA65_9BACT</name>
<evidence type="ECO:0000313" key="2">
    <source>
        <dbReference type="EMBL" id="MBS0032100.1"/>
    </source>
</evidence>
<protein>
    <recommendedName>
        <fullName evidence="1">Tail specific protease domain-containing protein</fullName>
    </recommendedName>
</protein>
<comment type="caution">
    <text evidence="2">The sequence shown here is derived from an EMBL/GenBank/DDBJ whole genome shotgun (WGS) entry which is preliminary data.</text>
</comment>
<dbReference type="PANTHER" id="PTHR32060:SF30">
    <property type="entry name" value="CARBOXY-TERMINAL PROCESSING PROTEASE CTPA"/>
    <property type="match status" value="1"/>
</dbReference>
<reference evidence="2 3" key="1">
    <citation type="submission" date="2021-04" db="EMBL/GenBank/DDBJ databases">
        <title>Chitinophaga sp. nov., isolated from the rhizosphere soil.</title>
        <authorList>
            <person name="He S."/>
        </authorList>
    </citation>
    <scope>NUCLEOTIDE SEQUENCE [LARGE SCALE GENOMIC DNA]</scope>
    <source>
        <strain evidence="2 3">2R12</strain>
    </source>
</reference>
<proteinExistence type="predicted"/>
<dbReference type="PANTHER" id="PTHR32060">
    <property type="entry name" value="TAIL-SPECIFIC PROTEASE"/>
    <property type="match status" value="1"/>
</dbReference>
<organism evidence="2 3">
    <name type="scientific">Chitinophaga hostae</name>
    <dbReference type="NCBI Taxonomy" id="2831022"/>
    <lineage>
        <taxon>Bacteria</taxon>
        <taxon>Pseudomonadati</taxon>
        <taxon>Bacteroidota</taxon>
        <taxon>Chitinophagia</taxon>
        <taxon>Chitinophagales</taxon>
        <taxon>Chitinophagaceae</taxon>
        <taxon>Chitinophaga</taxon>
    </lineage>
</organism>
<dbReference type="InterPro" id="IPR029045">
    <property type="entry name" value="ClpP/crotonase-like_dom_sf"/>
</dbReference>
<dbReference type="Proteomes" id="UP000676386">
    <property type="component" value="Unassembled WGS sequence"/>
</dbReference>
<evidence type="ECO:0000313" key="3">
    <source>
        <dbReference type="Proteomes" id="UP000676386"/>
    </source>
</evidence>
<dbReference type="SUPFAM" id="SSF52096">
    <property type="entry name" value="ClpP/crotonase"/>
    <property type="match status" value="1"/>
</dbReference>
<dbReference type="RefSeq" id="WP_211977259.1">
    <property type="nucleotide sequence ID" value="NZ_CBFHAM010000041.1"/>
</dbReference>
<dbReference type="Gene3D" id="3.90.226.10">
    <property type="entry name" value="2-enoyl-CoA Hydratase, Chain A, domain 1"/>
    <property type="match status" value="1"/>
</dbReference>
<accession>A0ABS5JA65</accession>